<feature type="domain" description="Gamma-glutamylcyclotransferase AIG2-like" evidence="6">
    <location>
        <begin position="4"/>
        <end position="115"/>
    </location>
</feature>
<evidence type="ECO:0000256" key="5">
    <source>
        <dbReference type="SAM" id="MobiDB-lite"/>
    </source>
</evidence>
<evidence type="ECO:0000256" key="2">
    <source>
        <dbReference type="ARBA" id="ARBA00008861"/>
    </source>
</evidence>
<dbReference type="SUPFAM" id="SSF110857">
    <property type="entry name" value="Gamma-glutamyl cyclotransferase-like"/>
    <property type="match status" value="1"/>
</dbReference>
<sequence>MSNVFVYGTLMAEEVVDVLIRRQPKKVPARVQGYRRHRIKGFVFPAIVPTSDTHEVPGLMLFGLTDREMAVFDEFEGDEYYKTEVRPKLEDGSAAHASIYVWQDSARHLLYGEWDYMDWRQKHLSDYLKMCGLFKDEVEAALGVNNRPYTHGHAVEDTHREDKAAEELIKEH</sequence>
<dbReference type="Gene3D" id="6.10.250.210">
    <property type="match status" value="1"/>
</dbReference>
<organism evidence="7 8">
    <name type="scientific">Coccomyxa viridis</name>
    <dbReference type="NCBI Taxonomy" id="1274662"/>
    <lineage>
        <taxon>Eukaryota</taxon>
        <taxon>Viridiplantae</taxon>
        <taxon>Chlorophyta</taxon>
        <taxon>core chlorophytes</taxon>
        <taxon>Trebouxiophyceae</taxon>
        <taxon>Trebouxiophyceae incertae sedis</taxon>
        <taxon>Coccomyxaceae</taxon>
        <taxon>Coccomyxa</taxon>
    </lineage>
</organism>
<comment type="caution">
    <text evidence="7">The sequence shown here is derived from an EMBL/GenBank/DDBJ whole genome shotgun (WGS) entry which is preliminary data.</text>
</comment>
<keyword evidence="3" id="KW-0808">Transferase</keyword>
<proteinExistence type="inferred from homology"/>
<dbReference type="Proteomes" id="UP001314263">
    <property type="component" value="Unassembled WGS sequence"/>
</dbReference>
<feature type="region of interest" description="Disordered" evidence="5">
    <location>
        <begin position="149"/>
        <end position="172"/>
    </location>
</feature>
<dbReference type="CDD" id="cd06661">
    <property type="entry name" value="GGCT_like"/>
    <property type="match status" value="1"/>
</dbReference>
<dbReference type="PANTHER" id="PTHR31544:SF2">
    <property type="entry name" value="AIG2-LIKE PROTEIN D"/>
    <property type="match status" value="1"/>
</dbReference>
<protein>
    <recommendedName>
        <fullName evidence="4">Putative gamma-glutamylcyclotransferase</fullName>
    </recommendedName>
</protein>
<evidence type="ECO:0000256" key="1">
    <source>
        <dbReference type="ARBA" id="ARBA00002782"/>
    </source>
</evidence>
<dbReference type="GO" id="GO:0016740">
    <property type="term" value="F:transferase activity"/>
    <property type="evidence" value="ECO:0007669"/>
    <property type="project" value="UniProtKB-KW"/>
</dbReference>
<dbReference type="AlphaFoldDB" id="A0AAV1HT30"/>
<evidence type="ECO:0000313" key="8">
    <source>
        <dbReference type="Proteomes" id="UP001314263"/>
    </source>
</evidence>
<evidence type="ECO:0000256" key="3">
    <source>
        <dbReference type="ARBA" id="ARBA00022679"/>
    </source>
</evidence>
<dbReference type="InterPro" id="IPR013024">
    <property type="entry name" value="GGCT-like"/>
</dbReference>
<comment type="similarity">
    <text evidence="2">Belongs to the gamma-glutamylcyclotransferase family.</text>
</comment>
<feature type="compositionally biased region" description="Basic and acidic residues" evidence="5">
    <location>
        <begin position="153"/>
        <end position="172"/>
    </location>
</feature>
<evidence type="ECO:0000313" key="7">
    <source>
        <dbReference type="EMBL" id="CAK0735354.1"/>
    </source>
</evidence>
<dbReference type="InterPro" id="IPR045038">
    <property type="entry name" value="AIG2-like"/>
</dbReference>
<keyword evidence="8" id="KW-1185">Reference proteome</keyword>
<dbReference type="InterPro" id="IPR009288">
    <property type="entry name" value="AIG2-like_dom"/>
</dbReference>
<dbReference type="Gene3D" id="3.10.490.10">
    <property type="entry name" value="Gamma-glutamyl cyclotransferase-like"/>
    <property type="match status" value="1"/>
</dbReference>
<gene>
    <name evidence="7" type="ORF">CVIRNUC_000567</name>
</gene>
<dbReference type="InterPro" id="IPR036568">
    <property type="entry name" value="GGCT-like_sf"/>
</dbReference>
<accession>A0AAV1HT30</accession>
<dbReference type="EMBL" id="CAUYUE010000001">
    <property type="protein sequence ID" value="CAK0735354.1"/>
    <property type="molecule type" value="Genomic_DNA"/>
</dbReference>
<name>A0AAV1HT30_9CHLO</name>
<reference evidence="7 8" key="1">
    <citation type="submission" date="2023-10" db="EMBL/GenBank/DDBJ databases">
        <authorList>
            <person name="Maclean D."/>
            <person name="Macfadyen A."/>
        </authorList>
    </citation>
    <scope>NUCLEOTIDE SEQUENCE [LARGE SCALE GENOMIC DNA]</scope>
</reference>
<evidence type="ECO:0000259" key="6">
    <source>
        <dbReference type="Pfam" id="PF06094"/>
    </source>
</evidence>
<evidence type="ECO:0000256" key="4">
    <source>
        <dbReference type="ARBA" id="ARBA00030602"/>
    </source>
</evidence>
<dbReference type="PANTHER" id="PTHR31544">
    <property type="entry name" value="AIG2-LIKE PROTEIN D"/>
    <property type="match status" value="1"/>
</dbReference>
<comment type="function">
    <text evidence="1">Putative gamma-glutamylcyclotransferase.</text>
</comment>
<dbReference type="Pfam" id="PF06094">
    <property type="entry name" value="GGACT"/>
    <property type="match status" value="1"/>
</dbReference>